<evidence type="ECO:0000313" key="5">
    <source>
        <dbReference type="Proteomes" id="UP000799764"/>
    </source>
</evidence>
<protein>
    <recommendedName>
        <fullName evidence="3">Nephrocystin 3-like N-terminal domain-containing protein</fullName>
    </recommendedName>
</protein>
<sequence>MAAVVHELQLRSADKGAFVLYFFFNDGDDTTKRIEQILSHLLQQVYQLVSQHPTETIEKSNKLVSSYMKGNKSAKSGQGESKKEDVTFADAFRGIVELLGKPAYVMVDALDECMDRSKGLVPSPRELIEEPLPLIKAVVCSRPDVDGLDQISTIKVEGNNGPDIKLNAETELATPPSFTAYERETATTKVVEKAGSYFRYVDLAIGFLKQPWQRPLKRHLEQLPEGLEAFYEQIIKKTDPAYLDLLKTCLTWTILAEGKVHVAEVIDVYSRAYVTEDDDAQRFQDSGSDYGALTTSQLGTESDKLFIAQIRTAGSALLDVDNESKVIQLRHNTVADHFLNTSSHSFVAGDDIGSPRQCETCRRAGKSADKFVVTEKHGHLSIATAILKHLQNEAFRRRYLLPYERVELKRTYEDRPDGYELDEKAQEGLEKSDTSETTGVNTAASASDAEHLAL</sequence>
<dbReference type="PANTHER" id="PTHR10039">
    <property type="entry name" value="AMELOGENIN"/>
    <property type="match status" value="1"/>
</dbReference>
<feature type="region of interest" description="Disordered" evidence="2">
    <location>
        <begin position="417"/>
        <end position="454"/>
    </location>
</feature>
<gene>
    <name evidence="4" type="ORF">P171DRAFT_129186</name>
</gene>
<dbReference type="Proteomes" id="UP000799764">
    <property type="component" value="Unassembled WGS sequence"/>
</dbReference>
<evidence type="ECO:0000313" key="4">
    <source>
        <dbReference type="EMBL" id="KAF2438990.1"/>
    </source>
</evidence>
<dbReference type="EMBL" id="MU001510">
    <property type="protein sequence ID" value="KAF2438990.1"/>
    <property type="molecule type" value="Genomic_DNA"/>
</dbReference>
<keyword evidence="5" id="KW-1185">Reference proteome</keyword>
<dbReference type="AlphaFoldDB" id="A0A9P4P7T6"/>
<accession>A0A9P4P7T6</accession>
<keyword evidence="1" id="KW-0677">Repeat</keyword>
<evidence type="ECO:0000256" key="2">
    <source>
        <dbReference type="SAM" id="MobiDB-lite"/>
    </source>
</evidence>
<dbReference type="Pfam" id="PF24883">
    <property type="entry name" value="NPHP3_N"/>
    <property type="match status" value="1"/>
</dbReference>
<feature type="compositionally biased region" description="Basic and acidic residues" evidence="2">
    <location>
        <begin position="417"/>
        <end position="434"/>
    </location>
</feature>
<proteinExistence type="predicted"/>
<organism evidence="4 5">
    <name type="scientific">Karstenula rhodostoma CBS 690.94</name>
    <dbReference type="NCBI Taxonomy" id="1392251"/>
    <lineage>
        <taxon>Eukaryota</taxon>
        <taxon>Fungi</taxon>
        <taxon>Dikarya</taxon>
        <taxon>Ascomycota</taxon>
        <taxon>Pezizomycotina</taxon>
        <taxon>Dothideomycetes</taxon>
        <taxon>Pleosporomycetidae</taxon>
        <taxon>Pleosporales</taxon>
        <taxon>Massarineae</taxon>
        <taxon>Didymosphaeriaceae</taxon>
        <taxon>Karstenula</taxon>
    </lineage>
</organism>
<comment type="caution">
    <text evidence="4">The sequence shown here is derived from an EMBL/GenBank/DDBJ whole genome shotgun (WGS) entry which is preliminary data.</text>
</comment>
<reference evidence="4" key="1">
    <citation type="journal article" date="2020" name="Stud. Mycol.">
        <title>101 Dothideomycetes genomes: a test case for predicting lifestyles and emergence of pathogens.</title>
        <authorList>
            <person name="Haridas S."/>
            <person name="Albert R."/>
            <person name="Binder M."/>
            <person name="Bloem J."/>
            <person name="Labutti K."/>
            <person name="Salamov A."/>
            <person name="Andreopoulos B."/>
            <person name="Baker S."/>
            <person name="Barry K."/>
            <person name="Bills G."/>
            <person name="Bluhm B."/>
            <person name="Cannon C."/>
            <person name="Castanera R."/>
            <person name="Culley D."/>
            <person name="Daum C."/>
            <person name="Ezra D."/>
            <person name="Gonzalez J."/>
            <person name="Henrissat B."/>
            <person name="Kuo A."/>
            <person name="Liang C."/>
            <person name="Lipzen A."/>
            <person name="Lutzoni F."/>
            <person name="Magnuson J."/>
            <person name="Mondo S."/>
            <person name="Nolan M."/>
            <person name="Ohm R."/>
            <person name="Pangilinan J."/>
            <person name="Park H.-J."/>
            <person name="Ramirez L."/>
            <person name="Alfaro M."/>
            <person name="Sun H."/>
            <person name="Tritt A."/>
            <person name="Yoshinaga Y."/>
            <person name="Zwiers L.-H."/>
            <person name="Turgeon B."/>
            <person name="Goodwin S."/>
            <person name="Spatafora J."/>
            <person name="Crous P."/>
            <person name="Grigoriev I."/>
        </authorList>
    </citation>
    <scope>NUCLEOTIDE SEQUENCE</scope>
    <source>
        <strain evidence="4">CBS 690.94</strain>
    </source>
</reference>
<dbReference type="InterPro" id="IPR056884">
    <property type="entry name" value="NPHP3-like_N"/>
</dbReference>
<feature type="domain" description="Nephrocystin 3-like N-terminal" evidence="3">
    <location>
        <begin position="2"/>
        <end position="142"/>
    </location>
</feature>
<evidence type="ECO:0000256" key="1">
    <source>
        <dbReference type="ARBA" id="ARBA00022737"/>
    </source>
</evidence>
<feature type="compositionally biased region" description="Polar residues" evidence="2">
    <location>
        <begin position="435"/>
        <end position="445"/>
    </location>
</feature>
<evidence type="ECO:0000259" key="3">
    <source>
        <dbReference type="Pfam" id="PF24883"/>
    </source>
</evidence>
<name>A0A9P4P7T6_9PLEO</name>
<dbReference type="OrthoDB" id="341259at2759"/>